<organism evidence="2">
    <name type="scientific">uncultured Acidimicrobiales bacterium</name>
    <dbReference type="NCBI Taxonomy" id="310071"/>
    <lineage>
        <taxon>Bacteria</taxon>
        <taxon>Bacillati</taxon>
        <taxon>Actinomycetota</taxon>
        <taxon>Acidimicrobiia</taxon>
        <taxon>Acidimicrobiales</taxon>
        <taxon>environmental samples</taxon>
    </lineage>
</organism>
<feature type="compositionally biased region" description="Basic residues" evidence="1">
    <location>
        <begin position="156"/>
        <end position="169"/>
    </location>
</feature>
<feature type="non-terminal residue" evidence="2">
    <location>
        <position position="182"/>
    </location>
</feature>
<reference evidence="2" key="1">
    <citation type="submission" date="2020-02" db="EMBL/GenBank/DDBJ databases">
        <authorList>
            <person name="Meier V. D."/>
        </authorList>
    </citation>
    <scope>NUCLEOTIDE SEQUENCE</scope>
    <source>
        <strain evidence="2">AVDCRST_MAG10</strain>
    </source>
</reference>
<feature type="region of interest" description="Disordered" evidence="1">
    <location>
        <begin position="1"/>
        <end position="182"/>
    </location>
</feature>
<feature type="compositionally biased region" description="Low complexity" evidence="1">
    <location>
        <begin position="14"/>
        <end position="25"/>
    </location>
</feature>
<dbReference type="AlphaFoldDB" id="A0A6J4I6A0"/>
<protein>
    <submittedName>
        <fullName evidence="2">Uncharacterized protein</fullName>
    </submittedName>
</protein>
<proteinExistence type="predicted"/>
<accession>A0A6J4I6A0</accession>
<evidence type="ECO:0000256" key="1">
    <source>
        <dbReference type="SAM" id="MobiDB-lite"/>
    </source>
</evidence>
<evidence type="ECO:0000313" key="2">
    <source>
        <dbReference type="EMBL" id="CAA9242270.1"/>
    </source>
</evidence>
<feature type="compositionally biased region" description="Basic and acidic residues" evidence="1">
    <location>
        <begin position="118"/>
        <end position="127"/>
    </location>
</feature>
<feature type="compositionally biased region" description="Basic and acidic residues" evidence="1">
    <location>
        <begin position="145"/>
        <end position="155"/>
    </location>
</feature>
<feature type="compositionally biased region" description="Basic and acidic residues" evidence="1">
    <location>
        <begin position="67"/>
        <end position="76"/>
    </location>
</feature>
<dbReference type="EMBL" id="CADCTB010000109">
    <property type="protein sequence ID" value="CAA9242270.1"/>
    <property type="molecule type" value="Genomic_DNA"/>
</dbReference>
<feature type="non-terminal residue" evidence="2">
    <location>
        <position position="1"/>
    </location>
</feature>
<name>A0A6J4I6A0_9ACTN</name>
<gene>
    <name evidence="2" type="ORF">AVDCRST_MAG10-1661</name>
</gene>
<sequence>EGPPPHRPQRRGPVRPGCRPSVRPPAGQCGGRPDVLRRLRAGRLRPHLGPTGHGQSPAQGRRPAHRTAHDRGDGRRIGAGQRGHQVVLPPQAPAVGGRPTALRASAAHQQLPQRPRHLGSERGDDAVGGRQLVAVLLDGGGGRRHQPDSRQDPSRLRRRRRACARRRTGRDRPPVAAGGAPL</sequence>